<feature type="region of interest" description="Disordered" evidence="6">
    <location>
        <begin position="1215"/>
        <end position="1261"/>
    </location>
</feature>
<feature type="domain" description="C2H2-type" evidence="7">
    <location>
        <begin position="908"/>
        <end position="933"/>
    </location>
</feature>
<evidence type="ECO:0000259" key="7">
    <source>
        <dbReference type="PROSITE" id="PS50157"/>
    </source>
</evidence>
<gene>
    <name evidence="8" type="ORF">OSB1V03_LOCUS9014</name>
</gene>
<feature type="domain" description="C2H2-type" evidence="7">
    <location>
        <begin position="1271"/>
        <end position="1299"/>
    </location>
</feature>
<feature type="compositionally biased region" description="Basic residues" evidence="6">
    <location>
        <begin position="312"/>
        <end position="321"/>
    </location>
</feature>
<evidence type="ECO:0000256" key="3">
    <source>
        <dbReference type="ARBA" id="ARBA00022771"/>
    </source>
</evidence>
<keyword evidence="9" id="KW-1185">Reference proteome</keyword>
<dbReference type="GO" id="GO:0008270">
    <property type="term" value="F:zinc ion binding"/>
    <property type="evidence" value="ECO:0007669"/>
    <property type="project" value="UniProtKB-KW"/>
</dbReference>
<feature type="domain" description="C2H2-type" evidence="7">
    <location>
        <begin position="1300"/>
        <end position="1325"/>
    </location>
</feature>
<feature type="domain" description="C2H2-type" evidence="7">
    <location>
        <begin position="1642"/>
        <end position="1670"/>
    </location>
</feature>
<keyword evidence="3 5" id="KW-0863">Zinc-finger</keyword>
<feature type="region of interest" description="Disordered" evidence="6">
    <location>
        <begin position="1709"/>
        <end position="1764"/>
    </location>
</feature>
<feature type="compositionally biased region" description="Polar residues" evidence="6">
    <location>
        <begin position="244"/>
        <end position="259"/>
    </location>
</feature>
<sequence>MSGRLVSAKTLKTAKTVTAADDSQSLTYESICESFVPQKSFKCHYDGCGKSLSTQSRLDSHISRRHAIDGSAQSGQTIGNSLSDRRRTAATPEDSRQLRPQRRPITATPVLPVHPVTTSRSDYNLNTTHTVANTHSSATSGQTPVTSVEMLQTIRDPRLRKRSTEEMASTIRDPRLRKRYGLLLVGTGTDTPPQPTTTTTTGGRDNSPINTSQSQTPNTPTVGQTSSFNQSFMAFLSATKSVATQQRPQAGASSQSAPVNTCHTSTTETNTRKRGRRGGRRRGDYVPALTVNSTVDQSSAGRGRRGETNRRQTARRGRKRCKPDTNYHVLEVLPSDEDTNSDTEIEVIADDSPCVTSTVPSQPLTTQSKTSKAITADPESDSDIEIVAIVSAPTAQTTSAATAGPSKLSPPPVLPSVPPVLPQMAPPLPPPPPPSAAIDTAIRLLAIAQTVSKEGKRLSVESNTTSPTISPVPSDMEMDTDIDDSELLCPPNEDLPTDATLPDSDYYTRFDSLVERVSRVVEANTTADDCDVKPMIGASVCVLLSGDTSTTDLNSDITCDIKPDVNAIAHNSMTDITVNSAATAAGDSVSQIAGQPVVTQSDTDVSATDEALIDVKPLISDLTLQTVSDHSLATTLSTQTKDTASVEPIVAQILTPLIVNNNINANRDEQSCVGTTPIDAVITNTDSQTIAVTNHKNTAKELTVNEDTVGVNSGQGIRTQSTAPVDKEVREKVSERRTRSRRRSTLSEGELIDDETVADSEREYECRECRQPFGHNRYEYNEHLFIIHGERHPYRCDYDDPRRPLDKRCGKQYDRAFDYVRHQRSQHDLRVAYECEYSGCDQYFDHRSAIKEHIIKKHGKQSPFVCDRADCGQSFGRETQLYAHKRDDHTNRPVESSHSRRSASLKDFQCEHNDCGQQFARQSALDDHNENNHLTDWHECDAKDCNRTFVNKSLLNEHKLRDHSLPEPVVSVNHSTGTPAAGDVNPPLTDTTTQSVPKPVSTLCLFECDFNECFGMFTTEEILQKHKRAVHQKHNQSLTSAQELSSVPIDTIESQTLPSLSSNVSASQVLPSISSDNSVPQLLPGLPSDVTPSQALPPLSNDNRVPEVLPGLSSANSVLNTSNGGLRVVDIPVPTPANTENSNRLWDTILGVVSQPPAVTITLTDSDISDVISETIPALDTIGSSASDKTPTGRLVPPPLPPHSLLTAPLIFLSESTDRETPSTSSMNTPSKPTTSKTSISKTTTSKTKTTTSKTTTNASGDTISYSEKRYKCDKCSKTYGRDRNLKRHQKCRHGVREPYRCYWDGCERRYPKESRLAAHVRDIHRTRGHCFRCRYGQCERRFKCERLLNVHRLRAHDVDHPYRCRHEPCGVTDGLTGYPTAESLRQHVFAEHNPYKCHYRRCDRAYDTPGKLRQHRLRCWYRSAAQDMPSASNWSYRSEDSTYVCNVCHERFTNWPELKTHMSRSHKRDDKRASAARDSPSTATAAPMFNKSNNDSTADVLPMNDISVPNDTDRRVMENTTGAFINDIPVLITERADPSPVRPVLDLLVPVLTPIPTDSERSADNTITNTISNECSMSGEATKEWDNQPSSGYSVGTGRPTQGSQSQPLYKCDECDQTFLFGPNLADHKACAHSTTHQYGYVCRPCEHVFANQALLDIHVRDIHVMLKNTNNDNSFHNSICAPTRPPSAAAGHPVTSYPPIVDLDSDSAPEDCAFSDGPSDGSTDDNAVTDTADTESTGDDSTSRDSTSRDNTSHDRLPITTSAAAAIIENTVTNTTRAVAEPSPKHSANVCRECDQSFKKLEDLNQHRHAVHSVPPPYRCSAQGCGK</sequence>
<dbReference type="SMART" id="SM00355">
    <property type="entry name" value="ZnF_C2H2"/>
    <property type="match status" value="17"/>
</dbReference>
<feature type="region of interest" description="Disordered" evidence="6">
    <location>
        <begin position="354"/>
        <end position="379"/>
    </location>
</feature>
<dbReference type="InterPro" id="IPR050329">
    <property type="entry name" value="GLI_C2H2-zinc-finger"/>
</dbReference>
<feature type="compositionally biased region" description="Polar residues" evidence="6">
    <location>
        <begin position="460"/>
        <end position="471"/>
    </location>
</feature>
<dbReference type="GO" id="GO:0000978">
    <property type="term" value="F:RNA polymerase II cis-regulatory region sequence-specific DNA binding"/>
    <property type="evidence" value="ECO:0007669"/>
    <property type="project" value="TreeGrafter"/>
</dbReference>
<keyword evidence="4" id="KW-0862">Zinc</keyword>
<feature type="compositionally biased region" description="Polar residues" evidence="6">
    <location>
        <begin position="290"/>
        <end position="300"/>
    </location>
</feature>
<feature type="compositionally biased region" description="Basic and acidic residues" evidence="6">
    <location>
        <begin position="884"/>
        <end position="898"/>
    </location>
</feature>
<feature type="domain" description="C2H2-type" evidence="7">
    <location>
        <begin position="1791"/>
        <end position="1819"/>
    </location>
</feature>
<feature type="compositionally biased region" description="Polar residues" evidence="6">
    <location>
        <begin position="1480"/>
        <end position="1498"/>
    </location>
</feature>
<dbReference type="GO" id="GO:0045944">
    <property type="term" value="P:positive regulation of transcription by RNA polymerase II"/>
    <property type="evidence" value="ECO:0007669"/>
    <property type="project" value="UniProtKB-ARBA"/>
</dbReference>
<dbReference type="PANTHER" id="PTHR19818">
    <property type="entry name" value="ZINC FINGER PROTEIN ZIC AND GLI"/>
    <property type="match status" value="1"/>
</dbReference>
<feature type="compositionally biased region" description="Polar residues" evidence="6">
    <location>
        <begin position="207"/>
        <end position="226"/>
    </location>
</feature>
<feature type="region of interest" description="Disordered" evidence="6">
    <location>
        <begin position="1462"/>
        <end position="1513"/>
    </location>
</feature>
<protein>
    <recommendedName>
        <fullName evidence="7">C2H2-type domain-containing protein</fullName>
    </recommendedName>
</protein>
<evidence type="ECO:0000313" key="8">
    <source>
        <dbReference type="EMBL" id="CAD7628593.1"/>
    </source>
</evidence>
<dbReference type="OrthoDB" id="3176202at2759"/>
<keyword evidence="1" id="KW-0479">Metal-binding</keyword>
<feature type="compositionally biased region" description="Polar residues" evidence="6">
    <location>
        <begin position="1588"/>
        <end position="1609"/>
    </location>
</feature>
<dbReference type="PROSITE" id="PS50157">
    <property type="entry name" value="ZINC_FINGER_C2H2_2"/>
    <property type="match status" value="13"/>
</dbReference>
<dbReference type="EMBL" id="OC860452">
    <property type="protein sequence ID" value="CAD7628593.1"/>
    <property type="molecule type" value="Genomic_DNA"/>
</dbReference>
<feature type="region of interest" description="Disordered" evidence="6">
    <location>
        <begin position="709"/>
        <end position="757"/>
    </location>
</feature>
<dbReference type="SUPFAM" id="SSF57667">
    <property type="entry name" value="beta-beta-alpha zinc fingers"/>
    <property type="match status" value="4"/>
</dbReference>
<feature type="domain" description="C2H2-type" evidence="7">
    <location>
        <begin position="1444"/>
        <end position="1472"/>
    </location>
</feature>
<feature type="compositionally biased region" description="Polar residues" evidence="6">
    <location>
        <begin position="71"/>
        <end position="82"/>
    </location>
</feature>
<evidence type="ECO:0000256" key="6">
    <source>
        <dbReference type="SAM" id="MobiDB-lite"/>
    </source>
</evidence>
<feature type="compositionally biased region" description="Polar residues" evidence="6">
    <location>
        <begin position="710"/>
        <end position="723"/>
    </location>
</feature>
<feature type="region of interest" description="Disordered" evidence="6">
    <location>
        <begin position="456"/>
        <end position="476"/>
    </location>
</feature>
<accession>A0A7R9KSQ4</accession>
<dbReference type="Gene3D" id="3.30.160.60">
    <property type="entry name" value="Classic Zinc Finger"/>
    <property type="match status" value="7"/>
</dbReference>
<feature type="region of interest" description="Disordered" evidence="6">
    <location>
        <begin position="1576"/>
        <end position="1609"/>
    </location>
</feature>
<feature type="compositionally biased region" description="Basic and acidic residues" evidence="6">
    <location>
        <begin position="725"/>
        <end position="737"/>
    </location>
</feature>
<dbReference type="GO" id="GO:0000981">
    <property type="term" value="F:DNA-binding transcription factor activity, RNA polymerase II-specific"/>
    <property type="evidence" value="ECO:0007669"/>
    <property type="project" value="TreeGrafter"/>
</dbReference>
<feature type="region of interest" description="Disordered" evidence="6">
    <location>
        <begin position="185"/>
        <end position="226"/>
    </location>
</feature>
<evidence type="ECO:0000256" key="5">
    <source>
        <dbReference type="PROSITE-ProRule" id="PRU00042"/>
    </source>
</evidence>
<feature type="region of interest" description="Disordered" evidence="6">
    <location>
        <begin position="68"/>
        <end position="123"/>
    </location>
</feature>
<evidence type="ECO:0000256" key="2">
    <source>
        <dbReference type="ARBA" id="ARBA00022737"/>
    </source>
</evidence>
<dbReference type="PROSITE" id="PS00028">
    <property type="entry name" value="ZINC_FINGER_C2H2_1"/>
    <property type="match status" value="13"/>
</dbReference>
<evidence type="ECO:0000313" key="9">
    <source>
        <dbReference type="Proteomes" id="UP000759131"/>
    </source>
</evidence>
<name>A0A7R9KSQ4_9ACAR</name>
<keyword evidence="2" id="KW-0677">Repeat</keyword>
<dbReference type="GO" id="GO:0005634">
    <property type="term" value="C:nucleus"/>
    <property type="evidence" value="ECO:0007669"/>
    <property type="project" value="UniProtKB-ARBA"/>
</dbReference>
<feature type="compositionally biased region" description="Basic and acidic residues" evidence="6">
    <location>
        <begin position="1743"/>
        <end position="1759"/>
    </location>
</feature>
<feature type="region of interest" description="Disordered" evidence="6">
    <location>
        <begin position="883"/>
        <end position="903"/>
    </location>
</feature>
<feature type="non-terminal residue" evidence="8">
    <location>
        <position position="1"/>
    </location>
</feature>
<evidence type="ECO:0000256" key="1">
    <source>
        <dbReference type="ARBA" id="ARBA00022723"/>
    </source>
</evidence>
<dbReference type="EMBL" id="CAJPIZ010005877">
    <property type="protein sequence ID" value="CAG2109023.1"/>
    <property type="molecule type" value="Genomic_DNA"/>
</dbReference>
<feature type="region of interest" description="Disordered" evidence="6">
    <location>
        <begin position="244"/>
        <end position="321"/>
    </location>
</feature>
<feature type="compositionally biased region" description="Low complexity" evidence="6">
    <location>
        <begin position="186"/>
        <end position="203"/>
    </location>
</feature>
<dbReference type="Pfam" id="PF00096">
    <property type="entry name" value="zf-C2H2"/>
    <property type="match status" value="1"/>
</dbReference>
<dbReference type="Proteomes" id="UP000759131">
    <property type="component" value="Unassembled WGS sequence"/>
</dbReference>
<feature type="domain" description="C2H2-type" evidence="7">
    <location>
        <begin position="1332"/>
        <end position="1362"/>
    </location>
</feature>
<feature type="domain" description="C2H2-type" evidence="7">
    <location>
        <begin position="864"/>
        <end position="894"/>
    </location>
</feature>
<evidence type="ECO:0000256" key="4">
    <source>
        <dbReference type="ARBA" id="ARBA00022833"/>
    </source>
</evidence>
<dbReference type="PANTHER" id="PTHR19818:SF139">
    <property type="entry name" value="PAIR-RULE PROTEIN ODD-PAIRED"/>
    <property type="match status" value="1"/>
</dbReference>
<organism evidence="8">
    <name type="scientific">Medioppia subpectinata</name>
    <dbReference type="NCBI Taxonomy" id="1979941"/>
    <lineage>
        <taxon>Eukaryota</taxon>
        <taxon>Metazoa</taxon>
        <taxon>Ecdysozoa</taxon>
        <taxon>Arthropoda</taxon>
        <taxon>Chelicerata</taxon>
        <taxon>Arachnida</taxon>
        <taxon>Acari</taxon>
        <taxon>Acariformes</taxon>
        <taxon>Sarcoptiformes</taxon>
        <taxon>Oribatida</taxon>
        <taxon>Brachypylina</taxon>
        <taxon>Oppioidea</taxon>
        <taxon>Oppiidae</taxon>
        <taxon>Medioppia</taxon>
    </lineage>
</organism>
<feature type="domain" description="C2H2-type" evidence="7">
    <location>
        <begin position="1611"/>
        <end position="1639"/>
    </location>
</feature>
<feature type="domain" description="C2H2-type" evidence="7">
    <location>
        <begin position="1006"/>
        <end position="1036"/>
    </location>
</feature>
<dbReference type="InterPro" id="IPR013087">
    <property type="entry name" value="Znf_C2H2_type"/>
</dbReference>
<proteinExistence type="predicted"/>
<feature type="compositionally biased region" description="Basic and acidic residues" evidence="6">
    <location>
        <begin position="83"/>
        <end position="97"/>
    </location>
</feature>
<feature type="compositionally biased region" description="Low complexity" evidence="6">
    <location>
        <begin position="1222"/>
        <end position="1257"/>
    </location>
</feature>
<feature type="domain" description="C2H2-type" evidence="7">
    <location>
        <begin position="41"/>
        <end position="71"/>
    </location>
</feature>
<dbReference type="InterPro" id="IPR036236">
    <property type="entry name" value="Znf_C2H2_sf"/>
</dbReference>
<reference evidence="8" key="1">
    <citation type="submission" date="2020-11" db="EMBL/GenBank/DDBJ databases">
        <authorList>
            <person name="Tran Van P."/>
        </authorList>
    </citation>
    <scope>NUCLEOTIDE SEQUENCE</scope>
</reference>
<feature type="compositionally biased region" description="Polar residues" evidence="6">
    <location>
        <begin position="354"/>
        <end position="373"/>
    </location>
</feature>
<feature type="domain" description="C2H2-type" evidence="7">
    <location>
        <begin position="938"/>
        <end position="968"/>
    </location>
</feature>
<feature type="domain" description="C2H2-type" evidence="7">
    <location>
        <begin position="833"/>
        <end position="863"/>
    </location>
</feature>